<keyword evidence="3" id="KW-1185">Reference proteome</keyword>
<evidence type="ECO:0008006" key="4">
    <source>
        <dbReference type="Google" id="ProtNLM"/>
    </source>
</evidence>
<evidence type="ECO:0000313" key="3">
    <source>
        <dbReference type="Proteomes" id="UP001430193"/>
    </source>
</evidence>
<reference evidence="2" key="1">
    <citation type="submission" date="2020-10" db="EMBL/GenBank/DDBJ databases">
        <title>Phylogeny of dyella-like bacteria.</title>
        <authorList>
            <person name="Fu J."/>
        </authorList>
    </citation>
    <scope>NUCLEOTIDE SEQUENCE</scope>
    <source>
        <strain evidence="2">DHON07</strain>
    </source>
</reference>
<evidence type="ECO:0000313" key="2">
    <source>
        <dbReference type="EMBL" id="MBM7131743.1"/>
    </source>
</evidence>
<feature type="signal peptide" evidence="1">
    <location>
        <begin position="1"/>
        <end position="24"/>
    </location>
</feature>
<dbReference type="RefSeq" id="WP_204633295.1">
    <property type="nucleotide sequence ID" value="NZ_BSOC01000001.1"/>
</dbReference>
<comment type="caution">
    <text evidence="2">The sequence shown here is derived from an EMBL/GenBank/DDBJ whole genome shotgun (WGS) entry which is preliminary data.</text>
</comment>
<sequence>MKYRTPLLVSLISASLLCSAGAFAQQQYPAQQQLSGDKDTFNTAQGQVTINSKMGTVPSTASPPSFEQLAAGNKVITKDAANAYPPLANDFEYAAHGGKSITRAQYEKWLQNLN</sequence>
<proteinExistence type="predicted"/>
<dbReference type="Proteomes" id="UP001430193">
    <property type="component" value="Unassembled WGS sequence"/>
</dbReference>
<dbReference type="EMBL" id="JADIKF010000040">
    <property type="protein sequence ID" value="MBM7131743.1"/>
    <property type="molecule type" value="Genomic_DNA"/>
</dbReference>
<accession>A0ABS2KLG8</accession>
<organism evidence="2 3">
    <name type="scientific">Dyella mobilis</name>
    <dbReference type="NCBI Taxonomy" id="1849582"/>
    <lineage>
        <taxon>Bacteria</taxon>
        <taxon>Pseudomonadati</taxon>
        <taxon>Pseudomonadota</taxon>
        <taxon>Gammaproteobacteria</taxon>
        <taxon>Lysobacterales</taxon>
        <taxon>Rhodanobacteraceae</taxon>
        <taxon>Dyella</taxon>
    </lineage>
</organism>
<evidence type="ECO:0000256" key="1">
    <source>
        <dbReference type="SAM" id="SignalP"/>
    </source>
</evidence>
<keyword evidence="1" id="KW-0732">Signal</keyword>
<protein>
    <recommendedName>
        <fullName evidence="4">DUF4148 domain-containing protein</fullName>
    </recommendedName>
</protein>
<gene>
    <name evidence="2" type="ORF">ISS99_19645</name>
</gene>
<feature type="chain" id="PRO_5046699155" description="DUF4148 domain-containing protein" evidence="1">
    <location>
        <begin position="25"/>
        <end position="114"/>
    </location>
</feature>
<name>A0ABS2KLG8_9GAMM</name>